<dbReference type="PANTHER" id="PTHR36681">
    <property type="entry name" value="NUCLEAR GTPASE, GERMINAL CENTER-ASSOCIATED, TANDEM DUPLICATE 3"/>
    <property type="match status" value="1"/>
</dbReference>
<protein>
    <submittedName>
        <fullName evidence="1">Uncharacterized protein</fullName>
    </submittedName>
</protein>
<proteinExistence type="predicted"/>
<dbReference type="GeneID" id="25734735"/>
<dbReference type="RefSeq" id="XP_013905121.1">
    <property type="nucleotide sequence ID" value="XM_014049667.1"/>
</dbReference>
<sequence>MERNVDARNEKGAAQAVLEAIYGRELIRTFPGRLSLEALQRRGNSVTALVGCGKRINEGSAKEFRRGRKQLGVYADSHNQSGQPQAWPLVRLCRISHNWEVLRGGAVLVDLPGVRDANAARGRVAESYLKQCGAVWVAAEVTRAVDNASAKDLLGSTFRRQMLMDGQYSNISFVSEIVLNLGAREICERSGTSPEDFAALDDAIRGLQGDQEGLEGELKRLARQVHHRV</sequence>
<evidence type="ECO:0000313" key="1">
    <source>
        <dbReference type="EMBL" id="KIZ06102.1"/>
    </source>
</evidence>
<dbReference type="OrthoDB" id="515370at2759"/>
<organism evidence="1 2">
    <name type="scientific">Monoraphidium neglectum</name>
    <dbReference type="NCBI Taxonomy" id="145388"/>
    <lineage>
        <taxon>Eukaryota</taxon>
        <taxon>Viridiplantae</taxon>
        <taxon>Chlorophyta</taxon>
        <taxon>core chlorophytes</taxon>
        <taxon>Chlorophyceae</taxon>
        <taxon>CS clade</taxon>
        <taxon>Sphaeropleales</taxon>
        <taxon>Selenastraceae</taxon>
        <taxon>Monoraphidium</taxon>
    </lineage>
</organism>
<reference evidence="1 2" key="1">
    <citation type="journal article" date="2013" name="BMC Genomics">
        <title>Reconstruction of the lipid metabolism for the microalga Monoraphidium neglectum from its genome sequence reveals characteristics suitable for biofuel production.</title>
        <authorList>
            <person name="Bogen C."/>
            <person name="Al-Dilaimi A."/>
            <person name="Albersmeier A."/>
            <person name="Wichmann J."/>
            <person name="Grundmann M."/>
            <person name="Rupp O."/>
            <person name="Lauersen K.J."/>
            <person name="Blifernez-Klassen O."/>
            <person name="Kalinowski J."/>
            <person name="Goesmann A."/>
            <person name="Mussgnug J.H."/>
            <person name="Kruse O."/>
        </authorList>
    </citation>
    <scope>NUCLEOTIDE SEQUENCE [LARGE SCALE GENOMIC DNA]</scope>
    <source>
        <strain evidence="1 2">SAG 48.87</strain>
    </source>
</reference>
<evidence type="ECO:0000313" key="2">
    <source>
        <dbReference type="Proteomes" id="UP000054498"/>
    </source>
</evidence>
<dbReference type="STRING" id="145388.A0A0D2N0P9"/>
<keyword evidence="2" id="KW-1185">Reference proteome</keyword>
<gene>
    <name evidence="1" type="ORF">MNEG_1857</name>
</gene>
<dbReference type="EMBL" id="KK100414">
    <property type="protein sequence ID" value="KIZ06102.1"/>
    <property type="molecule type" value="Genomic_DNA"/>
</dbReference>
<accession>A0A0D2N0P9</accession>
<name>A0A0D2N0P9_9CHLO</name>
<dbReference type="KEGG" id="mng:MNEG_1857"/>
<dbReference type="Proteomes" id="UP000054498">
    <property type="component" value="Unassembled WGS sequence"/>
</dbReference>
<dbReference type="PANTHER" id="PTHR36681:SF3">
    <property type="entry name" value="NUCLEAR GTPASE, GERMINAL CENTER-ASSOCIATED, TANDEM DUPLICATE 3"/>
    <property type="match status" value="1"/>
</dbReference>
<dbReference type="AlphaFoldDB" id="A0A0D2N0P9"/>